<feature type="transmembrane region" description="Helical" evidence="7">
    <location>
        <begin position="178"/>
        <end position="201"/>
    </location>
</feature>
<dbReference type="Pfam" id="PF00528">
    <property type="entry name" value="BPD_transp_1"/>
    <property type="match status" value="1"/>
</dbReference>
<evidence type="ECO:0000256" key="3">
    <source>
        <dbReference type="ARBA" id="ARBA00022475"/>
    </source>
</evidence>
<dbReference type="GO" id="GO:0055085">
    <property type="term" value="P:transmembrane transport"/>
    <property type="evidence" value="ECO:0007669"/>
    <property type="project" value="InterPro"/>
</dbReference>
<keyword evidence="5 7" id="KW-1133">Transmembrane helix</keyword>
<dbReference type="InterPro" id="IPR035906">
    <property type="entry name" value="MetI-like_sf"/>
</dbReference>
<evidence type="ECO:0000256" key="4">
    <source>
        <dbReference type="ARBA" id="ARBA00022692"/>
    </source>
</evidence>
<keyword evidence="3" id="KW-1003">Cell membrane</keyword>
<dbReference type="Proteomes" id="UP000077469">
    <property type="component" value="Chromosome"/>
</dbReference>
<dbReference type="RefSeq" id="WP_031505003.1">
    <property type="nucleotide sequence ID" value="NC_022795.1"/>
</dbReference>
<feature type="transmembrane region" description="Helical" evidence="7">
    <location>
        <begin position="105"/>
        <end position="126"/>
    </location>
</feature>
<keyword evidence="10" id="KW-1185">Reference proteome</keyword>
<dbReference type="OrthoDB" id="9771544at2"/>
<comment type="subcellular location">
    <subcellularLocation>
        <location evidence="1 7">Cell membrane</location>
        <topology evidence="1 7">Multi-pass membrane protein</topology>
    </subcellularLocation>
</comment>
<evidence type="ECO:0000259" key="8">
    <source>
        <dbReference type="PROSITE" id="PS50928"/>
    </source>
</evidence>
<feature type="domain" description="ABC transmembrane type-1" evidence="8">
    <location>
        <begin position="67"/>
        <end position="257"/>
    </location>
</feature>
<organism evidence="9 10">
    <name type="scientific">Pseudothermotoga hypogea DSM 11164 = NBRC 106472</name>
    <dbReference type="NCBI Taxonomy" id="1123384"/>
    <lineage>
        <taxon>Bacteria</taxon>
        <taxon>Thermotogati</taxon>
        <taxon>Thermotogota</taxon>
        <taxon>Thermotogae</taxon>
        <taxon>Thermotogales</taxon>
        <taxon>Thermotogaceae</taxon>
        <taxon>Pseudothermotoga</taxon>
    </lineage>
</organism>
<dbReference type="STRING" id="1123384.AJ81_05270"/>
<dbReference type="SUPFAM" id="SSF161098">
    <property type="entry name" value="MetI-like"/>
    <property type="match status" value="1"/>
</dbReference>
<keyword evidence="4 7" id="KW-0812">Transmembrane</keyword>
<dbReference type="PATRIC" id="fig|1123384.7.peg.1040"/>
<feature type="transmembrane region" description="Helical" evidence="7">
    <location>
        <begin position="71"/>
        <end position="93"/>
    </location>
</feature>
<proteinExistence type="inferred from homology"/>
<keyword evidence="2 7" id="KW-0813">Transport</keyword>
<sequence>MKKLIHILLNLAVYLFAFLYVSPIVWTIFSSFKDEADLFSWPPKLISQPTLVNYLQVVRKTQFALFFRNSFLVSVSATLITVIISVMGGYALAKYQFRFKNQVSTFILSMLMIPLQVIMVPIYLVLSRLGMINTLWGLIIPPAATPTGIFLAQKYIVSAIPDSVIESARIDGANEIKIFFRIILPLTQPLIAALAVLSFTWRWNDFLWPMIVVGSPKLYTIQLALGLYAGEHIVQWGPLLAMTVLSMVPVLIVFIALQKYFVKGITTGAIK</sequence>
<dbReference type="PaxDb" id="1123384-AJ81_05270"/>
<dbReference type="PANTHER" id="PTHR43744">
    <property type="entry name" value="ABC TRANSPORTER PERMEASE PROTEIN MG189-RELATED-RELATED"/>
    <property type="match status" value="1"/>
</dbReference>
<name>A0A0X1KR39_9THEM</name>
<evidence type="ECO:0000313" key="9">
    <source>
        <dbReference type="EMBL" id="AJC73713.1"/>
    </source>
</evidence>
<dbReference type="Gene3D" id="1.10.3720.10">
    <property type="entry name" value="MetI-like"/>
    <property type="match status" value="1"/>
</dbReference>
<dbReference type="AlphaFoldDB" id="A0A0X1KR39"/>
<evidence type="ECO:0000313" key="10">
    <source>
        <dbReference type="Proteomes" id="UP000077469"/>
    </source>
</evidence>
<dbReference type="InterPro" id="IPR000515">
    <property type="entry name" value="MetI-like"/>
</dbReference>
<dbReference type="GO" id="GO:0005886">
    <property type="term" value="C:plasma membrane"/>
    <property type="evidence" value="ECO:0007669"/>
    <property type="project" value="UniProtKB-SubCell"/>
</dbReference>
<accession>A0A0X1KR39</accession>
<evidence type="ECO:0000256" key="2">
    <source>
        <dbReference type="ARBA" id="ARBA00022448"/>
    </source>
</evidence>
<feature type="transmembrane region" description="Helical" evidence="7">
    <location>
        <begin position="7"/>
        <end position="29"/>
    </location>
</feature>
<dbReference type="EMBL" id="CP007141">
    <property type="protein sequence ID" value="AJC73713.1"/>
    <property type="molecule type" value="Genomic_DNA"/>
</dbReference>
<dbReference type="CDD" id="cd06261">
    <property type="entry name" value="TM_PBP2"/>
    <property type="match status" value="1"/>
</dbReference>
<keyword evidence="6 7" id="KW-0472">Membrane</keyword>
<dbReference type="PROSITE" id="PS50928">
    <property type="entry name" value="ABC_TM1"/>
    <property type="match status" value="1"/>
</dbReference>
<evidence type="ECO:0000256" key="7">
    <source>
        <dbReference type="RuleBase" id="RU363032"/>
    </source>
</evidence>
<reference evidence="9 10" key="1">
    <citation type="submission" date="2014-01" db="EMBL/GenBank/DDBJ databases">
        <title>Genome sequencing of Thermotog hypogea.</title>
        <authorList>
            <person name="Zhang X."/>
            <person name="Alvare G."/>
            <person name="Fristensky B."/>
            <person name="Chen L."/>
            <person name="Suen T."/>
            <person name="Chen Q."/>
            <person name="Ma K."/>
        </authorList>
    </citation>
    <scope>NUCLEOTIDE SEQUENCE [LARGE SCALE GENOMIC DNA]</scope>
    <source>
        <strain evidence="9 10">DSM 11164</strain>
    </source>
</reference>
<comment type="similarity">
    <text evidence="7">Belongs to the binding-protein-dependent transport system permease family.</text>
</comment>
<protein>
    <submittedName>
        <fullName evidence="9">Sugar ABC transporter permease</fullName>
    </submittedName>
</protein>
<evidence type="ECO:0000256" key="6">
    <source>
        <dbReference type="ARBA" id="ARBA00023136"/>
    </source>
</evidence>
<dbReference type="KEGG" id="phy:AJ81_05270"/>
<evidence type="ECO:0000256" key="1">
    <source>
        <dbReference type="ARBA" id="ARBA00004651"/>
    </source>
</evidence>
<gene>
    <name evidence="9" type="ORF">AJ81_05270</name>
</gene>
<dbReference type="PANTHER" id="PTHR43744:SF8">
    <property type="entry name" value="SN-GLYCEROL-3-PHOSPHATE TRANSPORT SYSTEM PERMEASE PROTEIN UGPE"/>
    <property type="match status" value="1"/>
</dbReference>
<feature type="transmembrane region" description="Helical" evidence="7">
    <location>
        <begin position="138"/>
        <end position="157"/>
    </location>
</feature>
<evidence type="ECO:0000256" key="5">
    <source>
        <dbReference type="ARBA" id="ARBA00022989"/>
    </source>
</evidence>
<feature type="transmembrane region" description="Helical" evidence="7">
    <location>
        <begin position="236"/>
        <end position="257"/>
    </location>
</feature>